<evidence type="ECO:0000313" key="2">
    <source>
        <dbReference type="Proteomes" id="UP000197153"/>
    </source>
</evidence>
<organism evidence="1 2">
    <name type="scientific">Nitrospirillum viridazoti CBAmc</name>
    <dbReference type="NCBI Taxonomy" id="1441467"/>
    <lineage>
        <taxon>Bacteria</taxon>
        <taxon>Pseudomonadati</taxon>
        <taxon>Pseudomonadota</taxon>
        <taxon>Alphaproteobacteria</taxon>
        <taxon>Rhodospirillales</taxon>
        <taxon>Azospirillaceae</taxon>
        <taxon>Nitrospirillum</taxon>
        <taxon>Nitrospirillum viridazoti</taxon>
    </lineage>
</organism>
<dbReference type="RefSeq" id="WP_088871086.1">
    <property type="nucleotide sequence ID" value="NZ_CP022110.1"/>
</dbReference>
<reference evidence="1 2" key="1">
    <citation type="submission" date="2017-06" db="EMBL/GenBank/DDBJ databases">
        <title>Complete genome sequence of Nitrospirillum amazonense strain CBAmC, an endophytic nitrogen-fixing and plant growth-promoting bacterium, isolated from sugarcane.</title>
        <authorList>
            <person name="Schwab S."/>
            <person name="dos Santos Teixeira K.R."/>
            <person name="Simoes Araujo J.L."/>
            <person name="Soares Vidal M."/>
            <person name="Borges de Freitas H.R."/>
            <person name="Rivello Crivelaro A.L."/>
            <person name="Bueno de Camargo Nunes A."/>
            <person name="dos Santos C.M."/>
            <person name="Palmeira da Silva Rosa D."/>
            <person name="da Silva Padilha D."/>
            <person name="da Silva E."/>
            <person name="Araujo Terra L."/>
            <person name="Soares Mendes V."/>
            <person name="Farinelli L."/>
            <person name="Magalhaes Cruz L."/>
            <person name="Baldani J.I."/>
        </authorList>
    </citation>
    <scope>NUCLEOTIDE SEQUENCE [LARGE SCALE GENOMIC DNA]</scope>
    <source>
        <strain evidence="1 2">CBAmC</strain>
    </source>
</reference>
<dbReference type="Proteomes" id="UP000197153">
    <property type="component" value="Chromosome 1"/>
</dbReference>
<keyword evidence="2" id="KW-1185">Reference proteome</keyword>
<name>A0A248JN81_9PROT</name>
<dbReference type="KEGG" id="nao:Y958_04690"/>
<dbReference type="EMBL" id="CP022110">
    <property type="protein sequence ID" value="ASG20192.1"/>
    <property type="molecule type" value="Genomic_DNA"/>
</dbReference>
<sequence>MTLIEHFLPRHQFSERHACAITAPPDRILDAVAAYRPETDPLFRAMIGLRELPMRLFGKPDHRRAPFGIDDFTLLGRDETSIVYGLVGQFWKPNYGLVSVSDGAAFLAIDVDNVAKLVLAFTVNRDREGQTRLVTETRVYCPNHATRLKFTPYWLLIRPVSGLLRRRILSSVRKTSEQGELHS</sequence>
<dbReference type="AlphaFoldDB" id="A0A248JN81"/>
<evidence type="ECO:0008006" key="3">
    <source>
        <dbReference type="Google" id="ProtNLM"/>
    </source>
</evidence>
<gene>
    <name evidence="1" type="ORF">Y958_04690</name>
</gene>
<accession>A0A248JN81</accession>
<evidence type="ECO:0000313" key="1">
    <source>
        <dbReference type="EMBL" id="ASG20192.1"/>
    </source>
</evidence>
<protein>
    <recommendedName>
        <fullName evidence="3">DUF2867 domain-containing protein</fullName>
    </recommendedName>
</protein>
<proteinExistence type="predicted"/>